<dbReference type="InterPro" id="IPR004045">
    <property type="entry name" value="Glutathione_S-Trfase_N"/>
</dbReference>
<dbReference type="AlphaFoldDB" id="A0A382YGY0"/>
<dbReference type="SUPFAM" id="SSF52833">
    <property type="entry name" value="Thioredoxin-like"/>
    <property type="match status" value="1"/>
</dbReference>
<proteinExistence type="predicted"/>
<organism evidence="2">
    <name type="scientific">marine metagenome</name>
    <dbReference type="NCBI Taxonomy" id="408172"/>
    <lineage>
        <taxon>unclassified sequences</taxon>
        <taxon>metagenomes</taxon>
        <taxon>ecological metagenomes</taxon>
    </lineage>
</organism>
<gene>
    <name evidence="2" type="ORF">METZ01_LOCUS435431</name>
</gene>
<protein>
    <recommendedName>
        <fullName evidence="1">GST N-terminal domain-containing protein</fullName>
    </recommendedName>
</protein>
<dbReference type="EMBL" id="UINC01175777">
    <property type="protein sequence ID" value="SVD82577.1"/>
    <property type="molecule type" value="Genomic_DNA"/>
</dbReference>
<dbReference type="Gene3D" id="1.20.1050.10">
    <property type="match status" value="1"/>
</dbReference>
<dbReference type="Gene3D" id="3.40.30.10">
    <property type="entry name" value="Glutaredoxin"/>
    <property type="match status" value="1"/>
</dbReference>
<reference evidence="2" key="1">
    <citation type="submission" date="2018-05" db="EMBL/GenBank/DDBJ databases">
        <authorList>
            <person name="Lanie J.A."/>
            <person name="Ng W.-L."/>
            <person name="Kazmierczak K.M."/>
            <person name="Andrzejewski T.M."/>
            <person name="Davidsen T.M."/>
            <person name="Wayne K.J."/>
            <person name="Tettelin H."/>
            <person name="Glass J.I."/>
            <person name="Rusch D."/>
            <person name="Podicherti R."/>
            <person name="Tsui H.-C.T."/>
            <person name="Winkler M.E."/>
        </authorList>
    </citation>
    <scope>NUCLEOTIDE SEQUENCE</scope>
</reference>
<sequence length="198" mass="22610">MKLISSLKSPYGRMARIVRLEKGLGDSVEYEVVQTRGENNPYYNVNPSGRVPSLILDDGTVLEESALICWYLDYIDGKPKLHSADGINSLEQRRIEAIARSMLDGISLWLREYIYRPPKMHSETIIDHERRRASRLADVFEKEVEGELLSGPINMPQITLACVFHGNTIDSLPEFAWQEGRPHLCNWVERIGKNLSVK</sequence>
<dbReference type="InterPro" id="IPR036249">
    <property type="entry name" value="Thioredoxin-like_sf"/>
</dbReference>
<evidence type="ECO:0000259" key="1">
    <source>
        <dbReference type="PROSITE" id="PS50404"/>
    </source>
</evidence>
<dbReference type="PROSITE" id="PS50404">
    <property type="entry name" value="GST_NTER"/>
    <property type="match status" value="1"/>
</dbReference>
<name>A0A382YGY0_9ZZZZ</name>
<dbReference type="Pfam" id="PF13409">
    <property type="entry name" value="GST_N_2"/>
    <property type="match status" value="1"/>
</dbReference>
<feature type="domain" description="GST N-terminal" evidence="1">
    <location>
        <begin position="1"/>
        <end position="80"/>
    </location>
</feature>
<accession>A0A382YGY0</accession>
<evidence type="ECO:0000313" key="2">
    <source>
        <dbReference type="EMBL" id="SVD82577.1"/>
    </source>
</evidence>
<feature type="non-terminal residue" evidence="2">
    <location>
        <position position="198"/>
    </location>
</feature>